<comment type="caution">
    <text evidence="2">The sequence shown here is derived from an EMBL/GenBank/DDBJ whole genome shotgun (WGS) entry which is preliminary data.</text>
</comment>
<gene>
    <name evidence="2" type="ORF">J7I42_25335</name>
</gene>
<accession>A0ABS3Z0E7</accession>
<name>A0ABS3Z0E7_9BACT</name>
<evidence type="ECO:0000313" key="2">
    <source>
        <dbReference type="EMBL" id="MBO9203633.1"/>
    </source>
</evidence>
<proteinExistence type="predicted"/>
<keyword evidence="1" id="KW-0732">Signal</keyword>
<organism evidence="2 3">
    <name type="scientific">Niastella soli</name>
    <dbReference type="NCBI Taxonomy" id="2821487"/>
    <lineage>
        <taxon>Bacteria</taxon>
        <taxon>Pseudomonadati</taxon>
        <taxon>Bacteroidota</taxon>
        <taxon>Chitinophagia</taxon>
        <taxon>Chitinophagales</taxon>
        <taxon>Chitinophagaceae</taxon>
        <taxon>Niastella</taxon>
    </lineage>
</organism>
<dbReference type="Proteomes" id="UP000677244">
    <property type="component" value="Unassembled WGS sequence"/>
</dbReference>
<keyword evidence="3" id="KW-1185">Reference proteome</keyword>
<feature type="signal peptide" evidence="1">
    <location>
        <begin position="1"/>
        <end position="19"/>
    </location>
</feature>
<dbReference type="Gene3D" id="3.30.160.670">
    <property type="match status" value="1"/>
</dbReference>
<evidence type="ECO:0000313" key="3">
    <source>
        <dbReference type="Proteomes" id="UP000677244"/>
    </source>
</evidence>
<dbReference type="RefSeq" id="WP_209141684.1">
    <property type="nucleotide sequence ID" value="NZ_JAGHKO010000010.1"/>
</dbReference>
<protein>
    <submittedName>
        <fullName evidence="2">Uncharacterized protein</fullName>
    </submittedName>
</protein>
<sequence>MKTALIVICALGLTLSASAQKVVRVAPHPRTHVSVGVGLGAGYGYGYYPYAPYWYNPWYAYPPGPGYYRNSRPSKLDLEIQDINNDYKDKIWSARHDESLSRKQRRQAVHDLKHQRDNEILQTKKDYYKR</sequence>
<evidence type="ECO:0000256" key="1">
    <source>
        <dbReference type="SAM" id="SignalP"/>
    </source>
</evidence>
<feature type="chain" id="PRO_5046661771" evidence="1">
    <location>
        <begin position="20"/>
        <end position="130"/>
    </location>
</feature>
<reference evidence="2 3" key="1">
    <citation type="submission" date="2021-03" db="EMBL/GenBank/DDBJ databases">
        <title>Assistant Professor.</title>
        <authorList>
            <person name="Huq M.A."/>
        </authorList>
    </citation>
    <scope>NUCLEOTIDE SEQUENCE [LARGE SCALE GENOMIC DNA]</scope>
    <source>
        <strain evidence="2 3">MAH-29</strain>
    </source>
</reference>
<dbReference type="EMBL" id="JAGHKO010000010">
    <property type="protein sequence ID" value="MBO9203633.1"/>
    <property type="molecule type" value="Genomic_DNA"/>
</dbReference>